<dbReference type="InterPro" id="IPR029470">
    <property type="entry name" value="PDDEXK_4"/>
</dbReference>
<dbReference type="OrthoDB" id="6346224at2"/>
<dbReference type="EMBL" id="FOXF01000079">
    <property type="protein sequence ID" value="SFP78269.1"/>
    <property type="molecule type" value="Genomic_DNA"/>
</dbReference>
<dbReference type="AlphaFoldDB" id="A0A662ZK99"/>
<organism evidence="1 2">
    <name type="scientific">Ruminobacter amylophilus</name>
    <dbReference type="NCBI Taxonomy" id="867"/>
    <lineage>
        <taxon>Bacteria</taxon>
        <taxon>Pseudomonadati</taxon>
        <taxon>Pseudomonadota</taxon>
        <taxon>Gammaproteobacteria</taxon>
        <taxon>Aeromonadales</taxon>
        <taxon>Succinivibrionaceae</taxon>
        <taxon>Ruminobacter</taxon>
    </lineage>
</organism>
<proteinExistence type="predicted"/>
<protein>
    <submittedName>
        <fullName evidence="1">PD-(D/E)XK nuclease superfamily protein</fullName>
    </submittedName>
</protein>
<evidence type="ECO:0000313" key="1">
    <source>
        <dbReference type="EMBL" id="SFP78269.1"/>
    </source>
</evidence>
<evidence type="ECO:0000313" key="2">
    <source>
        <dbReference type="Proteomes" id="UP000243745"/>
    </source>
</evidence>
<reference evidence="1 2" key="1">
    <citation type="submission" date="2016-10" db="EMBL/GenBank/DDBJ databases">
        <authorList>
            <person name="Varghese N."/>
            <person name="Submissions S."/>
        </authorList>
    </citation>
    <scope>NUCLEOTIDE SEQUENCE [LARGE SCALE GENOMIC DNA]</scope>
    <source>
        <strain evidence="1 2">DSM 1361</strain>
    </source>
</reference>
<sequence length="442" mass="52278">MENQKVDDNTYHSLLRNIGVILNIKKYAQTLNQSPEDSFTVFSALGIEEKELPHCRIIYELLNSHAQHGLSKKFLHLFFKIVLNKKFENNAVVTREQYFNESSKCSGRIDLFIETPGFCYPIEVKINADDQETQLYRYHEYASHQGKEFKVFYLTLNGRPPKAKSIKGMDEKKLNNVQYISFDKHILQWLKVCADIAYKKQKLSIYGAIRQYITLIEKLTVQQYENQKQENIFMSSITDIMSLSSEYFLAAKAVADNFKQVQPAKIKNIFDRIKEHIHNEFHLNGEYSDKEINNFCSGKISYPSLKFKFSPRKDINLTMVFEIENDDEDTFYYGVFPEFNNESDDNEIREMILKRKQELKNAFDNVEWKNIVEQMQEENLWLWWKNLPSKDEQPNFINHNKHYLKLYNPAEYEEVMNKIFAILDQDIPSILETGLPKDMITY</sequence>
<gene>
    <name evidence="1" type="ORF">SAMN02910344_02291</name>
</gene>
<keyword evidence="2" id="KW-1185">Reference proteome</keyword>
<dbReference type="Proteomes" id="UP000243745">
    <property type="component" value="Unassembled WGS sequence"/>
</dbReference>
<dbReference type="RefSeq" id="WP_093143854.1">
    <property type="nucleotide sequence ID" value="NZ_FOXF01000079.1"/>
</dbReference>
<accession>A0A662ZK99</accession>
<name>A0A662ZK99_9GAMM</name>
<dbReference type="Pfam" id="PF14281">
    <property type="entry name" value="PDDEXK_4"/>
    <property type="match status" value="1"/>
</dbReference>